<comment type="similarity">
    <text evidence="2 8">Belongs to the PGAP3 family.</text>
</comment>
<dbReference type="Pfam" id="PF04080">
    <property type="entry name" value="Per1"/>
    <property type="match status" value="1"/>
</dbReference>
<dbReference type="GO" id="GO:0000139">
    <property type="term" value="C:Golgi membrane"/>
    <property type="evidence" value="ECO:0007669"/>
    <property type="project" value="UniProtKB-SubCell"/>
</dbReference>
<sequence length="330" mass="39889">MIDKSLIIFLAIFLFDFAQASFGDRLRLFQYFFIDCVRNNCSEPNLLTQFESRQPIYLKLFGWDCQSECQLQAQWQTIDRLQNDENVHSVPQFYGKWTFYRLYGIQEPASFIFSIGNLATNLYCWKDYRIFGEYSNDPFYNLWRIQAFISMNAWFWSMVFHARETPLTEKLDYFSAYLIVIYLLYTITIKMITEMFDLKVKKIQISLAIPFIGFYIFHLIRMYHRFDYGYNMKINIMTGITSTILWLVWCFINRFHRKHIRKCFLSLAFVNICLVLELFDFAPIFYTFDAHSIWHFATAFFPFFWYSFLKDEAIFYLVQTSDKDAKEKLL</sequence>
<name>A0A6P6Y520_DERPT</name>
<feature type="transmembrane region" description="Helical" evidence="8">
    <location>
        <begin position="230"/>
        <end position="252"/>
    </location>
</feature>
<keyword evidence="6 8" id="KW-1133">Transmembrane helix</keyword>
<feature type="transmembrane region" description="Helical" evidence="8">
    <location>
        <begin position="205"/>
        <end position="224"/>
    </location>
</feature>
<dbReference type="KEGG" id="dpte:113793667"/>
<feature type="transmembrane region" description="Helical" evidence="8">
    <location>
        <begin position="264"/>
        <end position="286"/>
    </location>
</feature>
<gene>
    <name evidence="10" type="primary">LOC113793667</name>
</gene>
<keyword evidence="3 8" id="KW-0337">GPI-anchor biosynthesis</keyword>
<evidence type="ECO:0000256" key="1">
    <source>
        <dbReference type="ARBA" id="ARBA00004127"/>
    </source>
</evidence>
<dbReference type="FunCoup" id="A0A6P6Y520">
    <property type="interactions" value="485"/>
</dbReference>
<dbReference type="GO" id="GO:0016788">
    <property type="term" value="F:hydrolase activity, acting on ester bonds"/>
    <property type="evidence" value="ECO:0007669"/>
    <property type="project" value="TreeGrafter"/>
</dbReference>
<evidence type="ECO:0000256" key="2">
    <source>
        <dbReference type="ARBA" id="ARBA00006387"/>
    </source>
</evidence>
<feature type="transmembrane region" description="Helical" evidence="8">
    <location>
        <begin position="292"/>
        <end position="309"/>
    </location>
</feature>
<dbReference type="InterPro" id="IPR007217">
    <property type="entry name" value="Per1-like"/>
</dbReference>
<keyword evidence="9" id="KW-1185">Reference proteome</keyword>
<keyword evidence="7 8" id="KW-0472">Membrane</keyword>
<feature type="transmembrane region" description="Helical" evidence="8">
    <location>
        <begin position="173"/>
        <end position="193"/>
    </location>
</feature>
<dbReference type="AlphaFoldDB" id="A0A6P6Y520"/>
<evidence type="ECO:0000256" key="3">
    <source>
        <dbReference type="ARBA" id="ARBA00022502"/>
    </source>
</evidence>
<evidence type="ECO:0000313" key="9">
    <source>
        <dbReference type="Proteomes" id="UP000515146"/>
    </source>
</evidence>
<keyword evidence="5 8" id="KW-0732">Signal</keyword>
<evidence type="ECO:0000256" key="5">
    <source>
        <dbReference type="ARBA" id="ARBA00022729"/>
    </source>
</evidence>
<proteinExistence type="inferred from homology"/>
<dbReference type="GO" id="GO:0006506">
    <property type="term" value="P:GPI anchor biosynthetic process"/>
    <property type="evidence" value="ECO:0007669"/>
    <property type="project" value="UniProtKB-KW"/>
</dbReference>
<dbReference type="PANTHER" id="PTHR13148">
    <property type="entry name" value="PER1-RELATED"/>
    <property type="match status" value="1"/>
</dbReference>
<evidence type="ECO:0000313" key="10">
    <source>
        <dbReference type="RefSeq" id="XP_027199529.1"/>
    </source>
</evidence>
<dbReference type="GO" id="GO:0005789">
    <property type="term" value="C:endoplasmic reticulum membrane"/>
    <property type="evidence" value="ECO:0007669"/>
    <property type="project" value="TreeGrafter"/>
</dbReference>
<organism evidence="9 10">
    <name type="scientific">Dermatophagoides pteronyssinus</name>
    <name type="common">European house dust mite</name>
    <dbReference type="NCBI Taxonomy" id="6956"/>
    <lineage>
        <taxon>Eukaryota</taxon>
        <taxon>Metazoa</taxon>
        <taxon>Ecdysozoa</taxon>
        <taxon>Arthropoda</taxon>
        <taxon>Chelicerata</taxon>
        <taxon>Arachnida</taxon>
        <taxon>Acari</taxon>
        <taxon>Acariformes</taxon>
        <taxon>Sarcoptiformes</taxon>
        <taxon>Astigmata</taxon>
        <taxon>Psoroptidia</taxon>
        <taxon>Analgoidea</taxon>
        <taxon>Pyroglyphidae</taxon>
        <taxon>Dermatophagoidinae</taxon>
        <taxon>Dermatophagoides</taxon>
    </lineage>
</organism>
<dbReference type="CTD" id="93210"/>
<comment type="subcellular location">
    <subcellularLocation>
        <location evidence="1">Endomembrane system</location>
        <topology evidence="1">Multi-pass membrane protein</topology>
    </subcellularLocation>
    <subcellularLocation>
        <location evidence="8">Golgi apparatus membrane</location>
        <topology evidence="8">Multi-pass membrane protein</topology>
    </subcellularLocation>
</comment>
<keyword evidence="8" id="KW-0333">Golgi apparatus</keyword>
<accession>A0A6P6Y520</accession>
<evidence type="ECO:0000256" key="7">
    <source>
        <dbReference type="ARBA" id="ARBA00023136"/>
    </source>
</evidence>
<dbReference type="Proteomes" id="UP000515146">
    <property type="component" value="Unplaced"/>
</dbReference>
<keyword evidence="4 8" id="KW-0812">Transmembrane</keyword>
<protein>
    <recommendedName>
        <fullName evidence="8">Post-GPI attachment to proteins factor 3</fullName>
    </recommendedName>
</protein>
<dbReference type="OMA" id="DFMIEDC"/>
<dbReference type="PANTHER" id="PTHR13148:SF0">
    <property type="entry name" value="POST-GPI ATTACHMENT TO PROTEINS FACTOR 3"/>
    <property type="match status" value="1"/>
</dbReference>
<comment type="caution">
    <text evidence="8">Lacks conserved residue(s) required for the propagation of feature annotation.</text>
</comment>
<dbReference type="InParanoid" id="A0A6P6Y520"/>
<dbReference type="OrthoDB" id="419770at2759"/>
<evidence type="ECO:0000256" key="8">
    <source>
        <dbReference type="RuleBase" id="RU365066"/>
    </source>
</evidence>
<reference evidence="10" key="1">
    <citation type="submission" date="2025-08" db="UniProtKB">
        <authorList>
            <consortium name="RefSeq"/>
        </authorList>
    </citation>
    <scope>IDENTIFICATION</scope>
    <source>
        <strain evidence="10">Airmid</strain>
    </source>
</reference>
<feature type="signal peptide" evidence="8">
    <location>
        <begin position="1"/>
        <end position="20"/>
    </location>
</feature>
<comment type="function">
    <text evidence="8">Involved in the lipid remodeling steps of GPI-anchor maturation.</text>
</comment>
<evidence type="ECO:0000256" key="4">
    <source>
        <dbReference type="ARBA" id="ARBA00022692"/>
    </source>
</evidence>
<feature type="chain" id="PRO_5028520192" description="Post-GPI attachment to proteins factor 3" evidence="8">
    <location>
        <begin position="21"/>
        <end position="330"/>
    </location>
</feature>
<evidence type="ECO:0000256" key="6">
    <source>
        <dbReference type="ARBA" id="ARBA00022989"/>
    </source>
</evidence>
<dbReference type="RefSeq" id="XP_027199529.1">
    <property type="nucleotide sequence ID" value="XM_027343728.1"/>
</dbReference>